<dbReference type="GO" id="GO:0010906">
    <property type="term" value="P:regulation of glucose metabolic process"/>
    <property type="evidence" value="ECO:0007669"/>
    <property type="project" value="TreeGrafter"/>
</dbReference>
<dbReference type="Proteomes" id="UP001295423">
    <property type="component" value="Unassembled WGS sequence"/>
</dbReference>
<dbReference type="GO" id="GO:0005524">
    <property type="term" value="F:ATP binding"/>
    <property type="evidence" value="ECO:0007669"/>
    <property type="project" value="UniProtKB-UniRule"/>
</dbReference>
<keyword evidence="3 8" id="KW-0547">Nucleotide-binding</keyword>
<comment type="catalytic activity">
    <reaction evidence="7">
        <text>L-seryl-[pyruvate dehydrogenase E1 alpha subunit] + ATP = O-phospho-L-seryl-[pyruvate dehydrogenase E1 alpha subunit] + ADP + H(+)</text>
        <dbReference type="Rhea" id="RHEA:23052"/>
        <dbReference type="Rhea" id="RHEA-COMP:13689"/>
        <dbReference type="Rhea" id="RHEA-COMP:13690"/>
        <dbReference type="ChEBI" id="CHEBI:15378"/>
        <dbReference type="ChEBI" id="CHEBI:29999"/>
        <dbReference type="ChEBI" id="CHEBI:30616"/>
        <dbReference type="ChEBI" id="CHEBI:83421"/>
        <dbReference type="ChEBI" id="CHEBI:456216"/>
        <dbReference type="EC" id="2.7.11.2"/>
    </reaction>
</comment>
<name>A0AAD2CPM9_9STRA</name>
<dbReference type="PANTHER" id="PTHR11947:SF3">
    <property type="entry name" value="[PYRUVATE DEHYDROGENASE (ACETYL-TRANSFERRING)] KINASE, MITOCHONDRIAL"/>
    <property type="match status" value="1"/>
</dbReference>
<comment type="subcellular location">
    <subcellularLocation>
        <location evidence="8">Mitochondrion matrix</location>
    </subcellularLocation>
</comment>
<evidence type="ECO:0000256" key="9">
    <source>
        <dbReference type="SAM" id="MobiDB-lite"/>
    </source>
</evidence>
<keyword evidence="6 8" id="KW-0496">Mitochondrion</keyword>
<evidence type="ECO:0000256" key="7">
    <source>
        <dbReference type="ARBA" id="ARBA00048201"/>
    </source>
</evidence>
<evidence type="ECO:0000256" key="3">
    <source>
        <dbReference type="ARBA" id="ARBA00022741"/>
    </source>
</evidence>
<dbReference type="InterPro" id="IPR036890">
    <property type="entry name" value="HATPase_C_sf"/>
</dbReference>
<gene>
    <name evidence="11" type="ORF">CYCCA115_LOCUS7782</name>
</gene>
<evidence type="ECO:0000256" key="5">
    <source>
        <dbReference type="ARBA" id="ARBA00022840"/>
    </source>
</evidence>
<dbReference type="Gene3D" id="1.20.140.20">
    <property type="entry name" value="Alpha-ketoacid/pyruvate dehydrogenase kinase, N-terminal domain"/>
    <property type="match status" value="1"/>
</dbReference>
<dbReference type="AlphaFoldDB" id="A0AAD2CPM9"/>
<keyword evidence="4 8" id="KW-0418">Kinase</keyword>
<keyword evidence="12" id="KW-1185">Reference proteome</keyword>
<feature type="region of interest" description="Disordered" evidence="9">
    <location>
        <begin position="61"/>
        <end position="91"/>
    </location>
</feature>
<dbReference type="GO" id="GO:0005759">
    <property type="term" value="C:mitochondrial matrix"/>
    <property type="evidence" value="ECO:0007669"/>
    <property type="project" value="UniProtKB-SubCell"/>
</dbReference>
<evidence type="ECO:0000256" key="1">
    <source>
        <dbReference type="ARBA" id="ARBA00006155"/>
    </source>
</evidence>
<sequence>MLARSAVRKVPACLKPRNVPTSRTKATNRAPINQIIVKHSEIANGSLKRKAPACGWRKTIVSSSSSSSSPSFSSVVDDDAAGTNTNTPDEISIGKERFEKLEVDMEELQKLAAMRCTPLSLADMYKYAVDFSNQEQRLRNAQFLHKELPIRIAQRAVDLLTLPHGLSDAHPVQQIAHMYLSYLQKFQEFPVPTTPEEEHEFTDLLQKIVVNRSSIPKAIARGVDVWRKNHGPAELQVVRLQQMEEALYRFFTARVGLRFLIEHHILTSPHHASRSLLQKSHPSMSENEDMFGCIQTDCDTIREIKNVVETITILTQDLFGICPEIQVVDATQGEHDSKFTYVPHHLQYMVGELLKNSCRATVKRYLESEANGETIQMPQIRVVVVKGKEDVTIKVADRGGGIPRSQMSNILRFAQSFSTEDDNKGSVLDFDSDDEVTGTTNLRGFGLPLARIYARYFGGELTLKSMEGYGLDAYLQLPRLGDSCENLPLPVKFSPGELNSNPPRRVGGAL</sequence>
<protein>
    <recommendedName>
        <fullName evidence="8">Protein-serine/threonine kinase</fullName>
        <ecNumber evidence="8">2.7.11.-</ecNumber>
    </recommendedName>
</protein>
<accession>A0AAD2CPM9</accession>
<dbReference type="InterPro" id="IPR036784">
    <property type="entry name" value="AK/P_DHK_N_sf"/>
</dbReference>
<dbReference type="Pfam" id="PF02518">
    <property type="entry name" value="HATPase_c"/>
    <property type="match status" value="1"/>
</dbReference>
<proteinExistence type="inferred from homology"/>
<evidence type="ECO:0000256" key="8">
    <source>
        <dbReference type="RuleBase" id="RU366032"/>
    </source>
</evidence>
<reference evidence="11" key="1">
    <citation type="submission" date="2023-08" db="EMBL/GenBank/DDBJ databases">
        <authorList>
            <person name="Audoor S."/>
            <person name="Bilcke G."/>
        </authorList>
    </citation>
    <scope>NUCLEOTIDE SEQUENCE</scope>
</reference>
<evidence type="ECO:0000256" key="2">
    <source>
        <dbReference type="ARBA" id="ARBA00022679"/>
    </source>
</evidence>
<dbReference type="SUPFAM" id="SSF55874">
    <property type="entry name" value="ATPase domain of HSP90 chaperone/DNA topoisomerase II/histidine kinase"/>
    <property type="match status" value="1"/>
</dbReference>
<comment type="similarity">
    <text evidence="1 8">Belongs to the PDK/BCKDK protein kinase family.</text>
</comment>
<dbReference type="Gene3D" id="3.30.565.10">
    <property type="entry name" value="Histidine kinase-like ATPase, C-terminal domain"/>
    <property type="match status" value="1"/>
</dbReference>
<dbReference type="EC" id="2.7.11.-" evidence="8"/>
<dbReference type="GO" id="GO:0004740">
    <property type="term" value="F:pyruvate dehydrogenase (acetyl-transferring) kinase activity"/>
    <property type="evidence" value="ECO:0007669"/>
    <property type="project" value="UniProtKB-EC"/>
</dbReference>
<evidence type="ECO:0000259" key="10">
    <source>
        <dbReference type="SMART" id="SM00387"/>
    </source>
</evidence>
<dbReference type="PANTHER" id="PTHR11947">
    <property type="entry name" value="PYRUVATE DEHYDROGENASE KINASE"/>
    <property type="match status" value="1"/>
</dbReference>
<evidence type="ECO:0000313" key="11">
    <source>
        <dbReference type="EMBL" id="CAJ1942108.1"/>
    </source>
</evidence>
<dbReference type="InterPro" id="IPR003594">
    <property type="entry name" value="HATPase_dom"/>
</dbReference>
<dbReference type="EMBL" id="CAKOGP040001112">
    <property type="protein sequence ID" value="CAJ1942108.1"/>
    <property type="molecule type" value="Genomic_DNA"/>
</dbReference>
<keyword evidence="2 8" id="KW-0808">Transferase</keyword>
<comment type="caution">
    <text evidence="11">The sequence shown here is derived from an EMBL/GenBank/DDBJ whole genome shotgun (WGS) entry which is preliminary data.</text>
</comment>
<feature type="compositionally biased region" description="Low complexity" evidence="9">
    <location>
        <begin position="62"/>
        <end position="74"/>
    </location>
</feature>
<dbReference type="InterPro" id="IPR018955">
    <property type="entry name" value="BCDHK/PDK_N"/>
</dbReference>
<keyword evidence="5 8" id="KW-0067">ATP-binding</keyword>
<organism evidence="11 12">
    <name type="scientific">Cylindrotheca closterium</name>
    <dbReference type="NCBI Taxonomy" id="2856"/>
    <lineage>
        <taxon>Eukaryota</taxon>
        <taxon>Sar</taxon>
        <taxon>Stramenopiles</taxon>
        <taxon>Ochrophyta</taxon>
        <taxon>Bacillariophyta</taxon>
        <taxon>Bacillariophyceae</taxon>
        <taxon>Bacillariophycidae</taxon>
        <taxon>Bacillariales</taxon>
        <taxon>Bacillariaceae</taxon>
        <taxon>Cylindrotheca</taxon>
    </lineage>
</organism>
<evidence type="ECO:0000256" key="4">
    <source>
        <dbReference type="ARBA" id="ARBA00022777"/>
    </source>
</evidence>
<evidence type="ECO:0000256" key="6">
    <source>
        <dbReference type="ARBA" id="ARBA00023128"/>
    </source>
</evidence>
<dbReference type="Pfam" id="PF10436">
    <property type="entry name" value="BCDHK_Adom3"/>
    <property type="match status" value="1"/>
</dbReference>
<feature type="domain" description="Histidine kinase/HSP90-like ATPase" evidence="10">
    <location>
        <begin position="341"/>
        <end position="481"/>
    </location>
</feature>
<dbReference type="InterPro" id="IPR039028">
    <property type="entry name" value="BCKD/PDK"/>
</dbReference>
<dbReference type="SUPFAM" id="SSF69012">
    <property type="entry name" value="alpha-ketoacid dehydrogenase kinase, N-terminal domain"/>
    <property type="match status" value="1"/>
</dbReference>
<evidence type="ECO:0000313" key="12">
    <source>
        <dbReference type="Proteomes" id="UP001295423"/>
    </source>
</evidence>
<dbReference type="SMART" id="SM00387">
    <property type="entry name" value="HATPase_c"/>
    <property type="match status" value="1"/>
</dbReference>